<evidence type="ECO:0000313" key="2">
    <source>
        <dbReference type="EMBL" id="PPQ99619.1"/>
    </source>
</evidence>
<comment type="caution">
    <text evidence="2">The sequence shown here is derived from an EMBL/GenBank/DDBJ whole genome shotgun (WGS) entry which is preliminary data.</text>
</comment>
<gene>
    <name evidence="2" type="ORF">CVT24_005197</name>
</gene>
<dbReference type="InterPro" id="IPR059179">
    <property type="entry name" value="MLKL-like_MCAfunc"/>
</dbReference>
<feature type="compositionally biased region" description="Basic and acidic residues" evidence="1">
    <location>
        <begin position="428"/>
        <end position="446"/>
    </location>
</feature>
<feature type="compositionally biased region" description="Pro residues" evidence="1">
    <location>
        <begin position="332"/>
        <end position="342"/>
    </location>
</feature>
<reference evidence="2 3" key="1">
    <citation type="journal article" date="2018" name="Evol. Lett.">
        <title>Horizontal gene cluster transfer increased hallucinogenic mushroom diversity.</title>
        <authorList>
            <person name="Reynolds H.T."/>
            <person name="Vijayakumar V."/>
            <person name="Gluck-Thaler E."/>
            <person name="Korotkin H.B."/>
            <person name="Matheny P.B."/>
            <person name="Slot J.C."/>
        </authorList>
    </citation>
    <scope>NUCLEOTIDE SEQUENCE [LARGE SCALE GENOMIC DNA]</scope>
    <source>
        <strain evidence="2 3">2629</strain>
    </source>
</reference>
<evidence type="ECO:0000313" key="3">
    <source>
        <dbReference type="Proteomes" id="UP000284842"/>
    </source>
</evidence>
<name>A0A409Y9G4_9AGAR</name>
<dbReference type="InterPro" id="IPR036537">
    <property type="entry name" value="Adaptor_Cbl_N_dom_sf"/>
</dbReference>
<dbReference type="GO" id="GO:0007166">
    <property type="term" value="P:cell surface receptor signaling pathway"/>
    <property type="evidence" value="ECO:0007669"/>
    <property type="project" value="InterPro"/>
</dbReference>
<organism evidence="2 3">
    <name type="scientific">Panaeolus cyanescens</name>
    <dbReference type="NCBI Taxonomy" id="181874"/>
    <lineage>
        <taxon>Eukaryota</taxon>
        <taxon>Fungi</taxon>
        <taxon>Dikarya</taxon>
        <taxon>Basidiomycota</taxon>
        <taxon>Agaricomycotina</taxon>
        <taxon>Agaricomycetes</taxon>
        <taxon>Agaricomycetidae</taxon>
        <taxon>Agaricales</taxon>
        <taxon>Agaricineae</taxon>
        <taxon>Galeropsidaceae</taxon>
        <taxon>Panaeolus</taxon>
    </lineage>
</organism>
<keyword evidence="3" id="KW-1185">Reference proteome</keyword>
<protein>
    <submittedName>
        <fullName evidence="2">Uncharacterized protein</fullName>
    </submittedName>
</protein>
<dbReference type="CDD" id="cd21037">
    <property type="entry name" value="MLKL_NTD"/>
    <property type="match status" value="1"/>
</dbReference>
<feature type="compositionally biased region" description="Low complexity" evidence="1">
    <location>
        <begin position="456"/>
        <end position="476"/>
    </location>
</feature>
<sequence length="582" mass="64725">MSHNLTSSQIFDLPLSTHLQVVPAENQKKNKKDKMMANADAVFKASGPLLHALRDVAMVAPVPFLRQAAGLAVTLWTTVDSMRDNQAHFERLRDTAVRLIVGLNHSFTDSQNANRWMDEQVSRILKDIVLDLQQITSFCEDVNRRPIYKRALYNMSDKSKVREYEDKFRNTVMQFQTLSHVKLHESLSVIYDRSSQIMSEQRKGVANIIQNDNDNTNLLYREIKVTQGMVQSLVNSTAQMNMNPGPSNVNPGYGGYSNTSANGQVDMGVMNAGPGGFNLRIDSSNANNGDTFISNVGNSYGPYFHPPSPTISMPSMPSTDMLVNDHLRLPTPSYPGRPPSPSPSIGSIGEDKLRRSSSKSLKMPVPMPFSKTSKSSSKSSGAKLNRKSSKRHETESEEESESDLTPSESEDEESEDEEEARRRRRRQREKEKAREREREREKEKGKERSRRRRSPSRSPSPARRGSSRRPSASPRPGRSPSPIPSVFTTFIPDGPVYQGPPPPAGFDPSKMPAGSVVQVSSGSGGIYLNNIGNSYGGDHTTYISVKDSTGPVRIDRMSFLDELFGAGDAGRKRDRSRSTSRR</sequence>
<dbReference type="AlphaFoldDB" id="A0A409Y9G4"/>
<evidence type="ECO:0000256" key="1">
    <source>
        <dbReference type="SAM" id="MobiDB-lite"/>
    </source>
</evidence>
<dbReference type="InParanoid" id="A0A409Y9G4"/>
<proteinExistence type="predicted"/>
<dbReference type="Gene3D" id="1.20.930.20">
    <property type="entry name" value="Adaptor protein Cbl, N-terminal domain"/>
    <property type="match status" value="1"/>
</dbReference>
<feature type="compositionally biased region" description="Low complexity" evidence="1">
    <location>
        <begin position="370"/>
        <end position="380"/>
    </location>
</feature>
<dbReference type="STRING" id="181874.A0A409Y9G4"/>
<accession>A0A409Y9G4</accession>
<dbReference type="OrthoDB" id="192148at2759"/>
<feature type="region of interest" description="Disordered" evidence="1">
    <location>
        <begin position="311"/>
        <end position="517"/>
    </location>
</feature>
<dbReference type="EMBL" id="NHTK01001351">
    <property type="protein sequence ID" value="PPQ99619.1"/>
    <property type="molecule type" value="Genomic_DNA"/>
</dbReference>
<dbReference type="Proteomes" id="UP000284842">
    <property type="component" value="Unassembled WGS sequence"/>
</dbReference>
<feature type="compositionally biased region" description="Acidic residues" evidence="1">
    <location>
        <begin position="395"/>
        <end position="418"/>
    </location>
</feature>